<evidence type="ECO:0000256" key="2">
    <source>
        <dbReference type="PROSITE-ProRule" id="PRU00335"/>
    </source>
</evidence>
<keyword evidence="1 2" id="KW-0238">DNA-binding</keyword>
<dbReference type="PANTHER" id="PTHR47752:SF1">
    <property type="entry name" value="HTH-TYPE TRANSCRIPTIONAL REPRESSOR FABR"/>
    <property type="match status" value="1"/>
</dbReference>
<dbReference type="Gene3D" id="1.10.357.10">
    <property type="entry name" value="Tetracycline Repressor, domain 2"/>
    <property type="match status" value="1"/>
</dbReference>
<dbReference type="Proteomes" id="UP000594059">
    <property type="component" value="Chromosome"/>
</dbReference>
<dbReference type="InterPro" id="IPR001647">
    <property type="entry name" value="HTH_TetR"/>
</dbReference>
<reference evidence="5 6" key="1">
    <citation type="submission" date="2020-10" db="EMBL/GenBank/DDBJ databases">
        <title>complete genome sequencing of Lysobacter sp. H21R20.</title>
        <authorList>
            <person name="Bae J.-W."/>
            <person name="Lee S.-Y."/>
        </authorList>
    </citation>
    <scope>NUCLEOTIDE SEQUENCE [LARGE SCALE GENOMIC DNA]</scope>
    <source>
        <strain evidence="5 6">H21R20</strain>
    </source>
</reference>
<dbReference type="AlphaFoldDB" id="A0A7S6UFJ7"/>
<dbReference type="InterPro" id="IPR009057">
    <property type="entry name" value="Homeodomain-like_sf"/>
</dbReference>
<dbReference type="InterPro" id="IPR050692">
    <property type="entry name" value="HTH_transcr_repressor_FabR"/>
</dbReference>
<dbReference type="Pfam" id="PF00440">
    <property type="entry name" value="TetR_N"/>
    <property type="match status" value="1"/>
</dbReference>
<feature type="DNA-binding region" description="H-T-H motif" evidence="2">
    <location>
        <begin position="53"/>
        <end position="72"/>
    </location>
</feature>
<dbReference type="NCBIfam" id="NF008402">
    <property type="entry name" value="PRK11202.1"/>
    <property type="match status" value="1"/>
</dbReference>
<name>A0A7S6UFJ7_9GAMM</name>
<evidence type="ECO:0000313" key="5">
    <source>
        <dbReference type="EMBL" id="QOW19351.1"/>
    </source>
</evidence>
<dbReference type="PROSITE" id="PS50977">
    <property type="entry name" value="HTH_TETR_2"/>
    <property type="match status" value="1"/>
</dbReference>
<dbReference type="RefSeq" id="WP_193984818.1">
    <property type="nucleotide sequence ID" value="NZ_CP063656.1"/>
</dbReference>
<evidence type="ECO:0000256" key="1">
    <source>
        <dbReference type="ARBA" id="ARBA00023125"/>
    </source>
</evidence>
<dbReference type="SUPFAM" id="SSF46689">
    <property type="entry name" value="Homeodomain-like"/>
    <property type="match status" value="1"/>
</dbReference>
<keyword evidence="6" id="KW-1185">Reference proteome</keyword>
<feature type="region of interest" description="Disordered" evidence="3">
    <location>
        <begin position="1"/>
        <end position="28"/>
    </location>
</feature>
<dbReference type="Gene3D" id="1.10.10.60">
    <property type="entry name" value="Homeodomain-like"/>
    <property type="match status" value="1"/>
</dbReference>
<evidence type="ECO:0000313" key="6">
    <source>
        <dbReference type="Proteomes" id="UP000594059"/>
    </source>
</evidence>
<organism evidence="5 6">
    <name type="scientific">Novilysobacter ciconiae</name>
    <dbReference type="NCBI Taxonomy" id="2781022"/>
    <lineage>
        <taxon>Bacteria</taxon>
        <taxon>Pseudomonadati</taxon>
        <taxon>Pseudomonadota</taxon>
        <taxon>Gammaproteobacteria</taxon>
        <taxon>Lysobacterales</taxon>
        <taxon>Lysobacteraceae</taxon>
        <taxon>Novilysobacter</taxon>
    </lineage>
</organism>
<dbReference type="KEGG" id="lcic:INQ41_12125"/>
<dbReference type="GO" id="GO:0003677">
    <property type="term" value="F:DNA binding"/>
    <property type="evidence" value="ECO:0007669"/>
    <property type="project" value="UniProtKB-UniRule"/>
</dbReference>
<dbReference type="EMBL" id="CP063656">
    <property type="protein sequence ID" value="QOW19351.1"/>
    <property type="molecule type" value="Genomic_DNA"/>
</dbReference>
<evidence type="ECO:0000259" key="4">
    <source>
        <dbReference type="PROSITE" id="PS50977"/>
    </source>
</evidence>
<protein>
    <submittedName>
        <fullName evidence="5">HTH-type transcriptional repressor FabR</fullName>
    </submittedName>
</protein>
<proteinExistence type="predicted"/>
<evidence type="ECO:0000256" key="3">
    <source>
        <dbReference type="SAM" id="MobiDB-lite"/>
    </source>
</evidence>
<feature type="domain" description="HTH tetR-type" evidence="4">
    <location>
        <begin position="29"/>
        <end position="90"/>
    </location>
</feature>
<sequence length="225" mass="24624">MSASSPALPAAQVPKPIPTTSDGPGRRPAISREDLIEAALAILGPNRSVSTLGLREVAREAKIAPNSFYRHFRDIDELAVVLIERAGTSLRAIIGRARNRADPNGGVVRSSVEAFFDQLRADDKLLHLLLREGLVGSDAYKEAVDRQLRFFEEELRVDLIRLSKLNRVPMHEPALVARAITRLVFAVGGSAMDLPPERYPQQIDELTTMVRMIVNGAQATNLATG</sequence>
<dbReference type="PANTHER" id="PTHR47752">
    <property type="entry name" value="HTH-TYPE TRANSCRIPTIONAL REPRESSOR FABR"/>
    <property type="match status" value="1"/>
</dbReference>
<accession>A0A7S6UFJ7</accession>
<gene>
    <name evidence="5" type="primary">fabR</name>
    <name evidence="5" type="ORF">INQ41_12125</name>
</gene>